<dbReference type="PROSITE" id="PS00159">
    <property type="entry name" value="ALDOLASE_KDPG_KHG_1"/>
    <property type="match status" value="1"/>
</dbReference>
<sequence>MHNPFITIEQLGVIPEIAIDNAQDAIPLADALLEGGLPLAEVTFRTPDAAQAIALMRQQRPELLVGAGTLLDAASVEIAQRSGAAFGLAPGIDAQVLAAAQQQGMPFAPGIMTPSDLSLATHYPVQVAKFFPAGLAGGPAALQGIYAPFAHLGLRFIPTGGISENTLADWLRLPIVLAVGGSWIARSEDIRQGNFSQITRNAKAARAIVQQVREASTC</sequence>
<evidence type="ECO:0000256" key="4">
    <source>
        <dbReference type="ARBA" id="ARBA00011233"/>
    </source>
</evidence>
<dbReference type="InterPro" id="IPR013785">
    <property type="entry name" value="Aldolase_TIM"/>
</dbReference>
<evidence type="ECO:0000256" key="1">
    <source>
        <dbReference type="ARBA" id="ARBA00000654"/>
    </source>
</evidence>
<evidence type="ECO:0000313" key="9">
    <source>
        <dbReference type="EMBL" id="QKJ85546.1"/>
    </source>
</evidence>
<dbReference type="UniPathway" id="UPA00856">
    <property type="reaction ID" value="UER00829"/>
</dbReference>
<evidence type="ECO:0000313" key="10">
    <source>
        <dbReference type="Proteomes" id="UP000505325"/>
    </source>
</evidence>
<evidence type="ECO:0000256" key="2">
    <source>
        <dbReference type="ARBA" id="ARBA00004736"/>
    </source>
</evidence>
<dbReference type="Pfam" id="PF01081">
    <property type="entry name" value="Aldolase"/>
    <property type="match status" value="1"/>
</dbReference>
<dbReference type="EMBL" id="CP054212">
    <property type="protein sequence ID" value="QKJ85546.1"/>
    <property type="molecule type" value="Genomic_DNA"/>
</dbReference>
<evidence type="ECO:0000256" key="6">
    <source>
        <dbReference type="ARBA" id="ARBA00023239"/>
    </source>
</evidence>
<gene>
    <name evidence="9" type="ORF">PMPD1_0571</name>
</gene>
<dbReference type="Gene3D" id="3.20.20.70">
    <property type="entry name" value="Aldolase class I"/>
    <property type="match status" value="1"/>
</dbReference>
<dbReference type="GO" id="GO:0008675">
    <property type="term" value="F:2-dehydro-3-deoxy-phosphogluconate aldolase activity"/>
    <property type="evidence" value="ECO:0007669"/>
    <property type="project" value="UniProtKB-EC"/>
</dbReference>
<dbReference type="UniPathway" id="UPA00227"/>
<dbReference type="SUPFAM" id="SSF51569">
    <property type="entry name" value="Aldolase"/>
    <property type="match status" value="1"/>
</dbReference>
<dbReference type="PANTHER" id="PTHR30246:SF1">
    <property type="entry name" value="2-DEHYDRO-3-DEOXY-6-PHOSPHOGALACTONATE ALDOLASE-RELATED"/>
    <property type="match status" value="1"/>
</dbReference>
<dbReference type="InterPro" id="IPR031337">
    <property type="entry name" value="KDPG/KHG_AS_1"/>
</dbReference>
<evidence type="ECO:0000256" key="8">
    <source>
        <dbReference type="ARBA" id="ARBA00049796"/>
    </source>
</evidence>
<dbReference type="KEGG" id="pmak:PMPD1_0571"/>
<keyword evidence="7" id="KW-0119">Carbohydrate metabolism</keyword>
<dbReference type="RefSeq" id="WP_173632629.1">
    <property type="nucleotide sequence ID" value="NZ_CP054212.1"/>
</dbReference>
<reference evidence="9 10" key="1">
    <citation type="submission" date="2020-06" db="EMBL/GenBank/DDBJ databases">
        <title>Genome sequence of Paramixta manurensis strain PD-1.</title>
        <authorList>
            <person name="Lee C.W."/>
            <person name="Kim J."/>
        </authorList>
    </citation>
    <scope>NUCLEOTIDE SEQUENCE [LARGE SCALE GENOMIC DNA]</scope>
    <source>
        <strain evidence="9 10">PD-1</strain>
    </source>
</reference>
<keyword evidence="6" id="KW-0456">Lyase</keyword>
<name>A0A6M8U4K1_9GAMM</name>
<comment type="similarity">
    <text evidence="3">Belongs to the KHG/KDPG aldolase family.</text>
</comment>
<evidence type="ECO:0000256" key="3">
    <source>
        <dbReference type="ARBA" id="ARBA00006906"/>
    </source>
</evidence>
<evidence type="ECO:0000256" key="7">
    <source>
        <dbReference type="ARBA" id="ARBA00023277"/>
    </source>
</evidence>
<comment type="subunit">
    <text evidence="4">Homotrimer.</text>
</comment>
<dbReference type="Proteomes" id="UP000505325">
    <property type="component" value="Chromosome"/>
</dbReference>
<dbReference type="InterPro" id="IPR000887">
    <property type="entry name" value="Aldlse_KDPG_KHG"/>
</dbReference>
<accession>A0A6M8U4K1</accession>
<comment type="catalytic activity">
    <reaction evidence="1">
        <text>2-dehydro-3-deoxy-6-phospho-D-gluconate = D-glyceraldehyde 3-phosphate + pyruvate</text>
        <dbReference type="Rhea" id="RHEA:17089"/>
        <dbReference type="ChEBI" id="CHEBI:15361"/>
        <dbReference type="ChEBI" id="CHEBI:57569"/>
        <dbReference type="ChEBI" id="CHEBI:59776"/>
        <dbReference type="EC" id="4.1.2.14"/>
    </reaction>
</comment>
<protein>
    <recommendedName>
        <fullName evidence="5">2-dehydro-3-deoxy-phosphogluconate aldolase</fullName>
        <ecNumber evidence="5">4.1.2.14</ecNumber>
    </recommendedName>
    <alternativeName>
        <fullName evidence="8">2-keto-3-deoxy-6-phosphogluconate aldolase</fullName>
    </alternativeName>
</protein>
<dbReference type="EC" id="4.1.2.14" evidence="5"/>
<dbReference type="NCBIfam" id="TIGR01182">
    <property type="entry name" value="eda"/>
    <property type="match status" value="1"/>
</dbReference>
<proteinExistence type="inferred from homology"/>
<dbReference type="PANTHER" id="PTHR30246">
    <property type="entry name" value="2-KETO-3-DEOXY-6-PHOSPHOGLUCONATE ALDOLASE"/>
    <property type="match status" value="1"/>
</dbReference>
<evidence type="ECO:0000256" key="5">
    <source>
        <dbReference type="ARBA" id="ARBA00013063"/>
    </source>
</evidence>
<dbReference type="AlphaFoldDB" id="A0A6M8U4K1"/>
<organism evidence="9 10">
    <name type="scientific">Paramixta manurensis</name>
    <dbReference type="NCBI Taxonomy" id="2740817"/>
    <lineage>
        <taxon>Bacteria</taxon>
        <taxon>Pseudomonadati</taxon>
        <taxon>Pseudomonadota</taxon>
        <taxon>Gammaproteobacteria</taxon>
        <taxon>Enterobacterales</taxon>
        <taxon>Erwiniaceae</taxon>
        <taxon>Paramixta</taxon>
    </lineage>
</organism>
<dbReference type="CDD" id="cd00452">
    <property type="entry name" value="KDPG_aldolase"/>
    <property type="match status" value="1"/>
</dbReference>
<keyword evidence="10" id="KW-1185">Reference proteome</keyword>
<comment type="pathway">
    <text evidence="2">Carbohydrate acid metabolism; 2-dehydro-3-deoxy-D-gluconate degradation; D-glyceraldehyde 3-phosphate and pyruvate from 2-dehydro-3-deoxy-D-gluconate: step 2/2.</text>
</comment>